<evidence type="ECO:0000313" key="5">
    <source>
        <dbReference type="EMBL" id="RAR02883.1"/>
    </source>
</evidence>
<evidence type="ECO:0000259" key="4">
    <source>
        <dbReference type="Pfam" id="PF13460"/>
    </source>
</evidence>
<dbReference type="EMBL" id="QGDH01000197">
    <property type="protein sequence ID" value="RAR02883.1"/>
    <property type="molecule type" value="Genomic_DNA"/>
</dbReference>
<reference evidence="6" key="1">
    <citation type="submission" date="2018-05" db="EMBL/GenBank/DDBJ databases">
        <title>Draft genome sequence of Stemphylium lycopersici strain CIDEFI 213.</title>
        <authorList>
            <person name="Medina R."/>
            <person name="Franco M.E.E."/>
            <person name="Lucentini C.G."/>
            <person name="Saparrat M.C.N."/>
            <person name="Balatti P.A."/>
        </authorList>
    </citation>
    <scope>NUCLEOTIDE SEQUENCE [LARGE SCALE GENOMIC DNA]</scope>
    <source>
        <strain evidence="6">CIDEFI 213</strain>
    </source>
</reference>
<dbReference type="PANTHER" id="PTHR47706:SF1">
    <property type="entry name" value="CIPA-LIKE, PUTATIVE (AFU_ORTHOLOGUE AFUA_1G12460)-RELATED"/>
    <property type="match status" value="1"/>
</dbReference>
<evidence type="ECO:0000256" key="2">
    <source>
        <dbReference type="ARBA" id="ARBA00022857"/>
    </source>
</evidence>
<dbReference type="GO" id="GO:0016491">
    <property type="term" value="F:oxidoreductase activity"/>
    <property type="evidence" value="ECO:0007669"/>
    <property type="project" value="UniProtKB-KW"/>
</dbReference>
<dbReference type="PANTHER" id="PTHR47706">
    <property type="entry name" value="NMRA-LIKE FAMILY PROTEIN"/>
    <property type="match status" value="1"/>
</dbReference>
<evidence type="ECO:0000256" key="1">
    <source>
        <dbReference type="ARBA" id="ARBA00005725"/>
    </source>
</evidence>
<comment type="caution">
    <text evidence="5">The sequence shown here is derived from an EMBL/GenBank/DDBJ whole genome shotgun (WGS) entry which is preliminary data.</text>
</comment>
<gene>
    <name evidence="5" type="ORF">DDE83_008403</name>
</gene>
<dbReference type="InterPro" id="IPR051609">
    <property type="entry name" value="NmrA/Isoflavone_reductase-like"/>
</dbReference>
<dbReference type="AlphaFoldDB" id="A0A364MTG6"/>
<proteinExistence type="inferred from homology"/>
<protein>
    <submittedName>
        <fullName evidence="5">NAD(P)-binding protein</fullName>
    </submittedName>
</protein>
<dbReference type="InterPro" id="IPR036291">
    <property type="entry name" value="NAD(P)-bd_dom_sf"/>
</dbReference>
<accession>A0A364MTG6</accession>
<comment type="similarity">
    <text evidence="1">Belongs to the NmrA-type oxidoreductase family. Isoflavone reductase subfamily.</text>
</comment>
<keyword evidence="6" id="KW-1185">Reference proteome</keyword>
<keyword evidence="3" id="KW-0560">Oxidoreductase</keyword>
<keyword evidence="2" id="KW-0521">NADP</keyword>
<evidence type="ECO:0000256" key="3">
    <source>
        <dbReference type="ARBA" id="ARBA00023002"/>
    </source>
</evidence>
<evidence type="ECO:0000313" key="6">
    <source>
        <dbReference type="Proteomes" id="UP000249619"/>
    </source>
</evidence>
<sequence length="494" mass="54281">MTTSSVIKNVAWYGTGQLGSQILHQVAATHKFKITLFVRRDPTSYKNLPSNIERKRIDLENQATLVNALTGKDAVVVFTSMLPFNAMDDIQLALIKASIKAGVKFFIPSEWAPDTVGGNGATTLRIGPDTLPATPIIAMKRVVHNYLLARSGEGKIDFATLHTGNMLQHAHRNELTDAAAFAAIDTHNRTACLPDGGDKPTSVTSRSTLAKGLVNLLESYPKNKNTFHYICDGETTMREVVDAVREATGPEKPWEFTSYSVEEKKKAADADLKEGRTGVSQFLGVLGVPFVGGHTVWKNPDNEKLGLDKPSKEGTKKAVDEAVAIVLYPDDEDIKEAEMDEGLALVNSSKDPLDESMSAAEIEEEVLSYIALLHPQSAPPRGQQSLKEEIEQKLQRCVRTTKDRIQAFQALQAFTNSRFGNGSSGLQCEVKPDDDDITMGDSGVKVDSWRLANEWSMRCDTRTGDWDMDGIVSLEYAPGKFEVYGPRTLLGYER</sequence>
<name>A0A364MTG6_STELY</name>
<feature type="domain" description="NAD(P)-binding" evidence="4">
    <location>
        <begin position="14"/>
        <end position="108"/>
    </location>
</feature>
<dbReference type="Pfam" id="PF13460">
    <property type="entry name" value="NAD_binding_10"/>
    <property type="match status" value="1"/>
</dbReference>
<dbReference type="STRING" id="183478.A0A364MTG6"/>
<dbReference type="SUPFAM" id="SSF51735">
    <property type="entry name" value="NAD(P)-binding Rossmann-fold domains"/>
    <property type="match status" value="1"/>
</dbReference>
<organism evidence="5 6">
    <name type="scientific">Stemphylium lycopersici</name>
    <name type="common">Tomato gray leaf spot disease fungus</name>
    <name type="synonym">Thyrospora lycopersici</name>
    <dbReference type="NCBI Taxonomy" id="183478"/>
    <lineage>
        <taxon>Eukaryota</taxon>
        <taxon>Fungi</taxon>
        <taxon>Dikarya</taxon>
        <taxon>Ascomycota</taxon>
        <taxon>Pezizomycotina</taxon>
        <taxon>Dothideomycetes</taxon>
        <taxon>Pleosporomycetidae</taxon>
        <taxon>Pleosporales</taxon>
        <taxon>Pleosporineae</taxon>
        <taxon>Pleosporaceae</taxon>
        <taxon>Stemphylium</taxon>
    </lineage>
</organism>
<dbReference type="Gene3D" id="3.40.50.720">
    <property type="entry name" value="NAD(P)-binding Rossmann-like Domain"/>
    <property type="match status" value="1"/>
</dbReference>
<dbReference type="InterPro" id="IPR016040">
    <property type="entry name" value="NAD(P)-bd_dom"/>
</dbReference>
<dbReference type="Proteomes" id="UP000249619">
    <property type="component" value="Unassembled WGS sequence"/>
</dbReference>